<accession>A0A0J6D313</accession>
<dbReference type="InterPro" id="IPR050248">
    <property type="entry name" value="Polysacc_deacetylase_ArnD"/>
</dbReference>
<evidence type="ECO:0000313" key="2">
    <source>
        <dbReference type="EMBL" id="KMM38664.1"/>
    </source>
</evidence>
<dbReference type="PROSITE" id="PS51677">
    <property type="entry name" value="NODB"/>
    <property type="match status" value="1"/>
</dbReference>
<protein>
    <recommendedName>
        <fullName evidence="1">NodB homology domain-containing protein</fullName>
    </recommendedName>
</protein>
<dbReference type="AlphaFoldDB" id="A0A0J6D313"/>
<dbReference type="PANTHER" id="PTHR10587">
    <property type="entry name" value="GLYCOSYL TRANSFERASE-RELATED"/>
    <property type="match status" value="1"/>
</dbReference>
<dbReference type="PANTHER" id="PTHR10587:SF80">
    <property type="entry name" value="CHITOOLIGOSACCHARIDE DEACETYLASE"/>
    <property type="match status" value="1"/>
</dbReference>
<dbReference type="SUPFAM" id="SSF88713">
    <property type="entry name" value="Glycoside hydrolase/deacetylase"/>
    <property type="match status" value="1"/>
</dbReference>
<proteinExistence type="predicted"/>
<dbReference type="InterPro" id="IPR011330">
    <property type="entry name" value="Glyco_hydro/deAcase_b/a-brl"/>
</dbReference>
<name>A0A0J6D313_9BACL</name>
<feature type="domain" description="NodB homology" evidence="1">
    <location>
        <begin position="128"/>
        <end position="304"/>
    </location>
</feature>
<dbReference type="Gene3D" id="3.20.20.370">
    <property type="entry name" value="Glycoside hydrolase/deacetylase"/>
    <property type="match status" value="1"/>
</dbReference>
<keyword evidence="3" id="KW-1185">Reference proteome</keyword>
<dbReference type="EMBL" id="LELK01000001">
    <property type="protein sequence ID" value="KMM38664.1"/>
    <property type="molecule type" value="Genomic_DNA"/>
</dbReference>
<comment type="caution">
    <text evidence="2">The sequence shown here is derived from an EMBL/GenBank/DDBJ whole genome shotgun (WGS) entry which is preliminary data.</text>
</comment>
<sequence>MKKSWIHLIVFVMILAVAAGSLQNPYTSMYLGNLKEEAAITVNGSPLYSEINEAKSKLDILPVNATIDRVWKGIPGYNGIVIDAKASYEKMKGKSFNEEMLVRKEVEPDIQLDELEPTAVYKGNPNKAMVALMINVAWGEEYLPDMLQVLKKNNVHATFFLDGSWSKKNSDMVRMLDEEGHEIGNHAYSHPDLKQLSDASIRKELEDTNKVIEATIDKKPVVFAPPSGSYANNAVQIADSLGMQTVLWSVDTVDWKKPSPHVLTDRVLQKVHAGALILMHPTDPTEKSLDAIIRGVKKRGFQLGTVSQVLDSKRIEKRP</sequence>
<gene>
    <name evidence="2" type="ORF">AB986_05160</name>
</gene>
<reference evidence="2" key="1">
    <citation type="submission" date="2015-06" db="EMBL/GenBank/DDBJ databases">
        <authorList>
            <person name="Liu B."/>
            <person name="Wang J."/>
            <person name="Zhu Y."/>
            <person name="Liu G."/>
            <person name="Chen Q."/>
            <person name="Zheng C."/>
            <person name="Che J."/>
            <person name="Ge C."/>
            <person name="Shi H."/>
            <person name="Pan Z."/>
            <person name="Liu X."/>
        </authorList>
    </citation>
    <scope>NUCLEOTIDE SEQUENCE [LARGE SCALE GENOMIC DNA]</scope>
    <source>
        <strain evidence="2">DSM 16346</strain>
    </source>
</reference>
<dbReference type="OrthoDB" id="9812065at2"/>
<organism evidence="2 3">
    <name type="scientific">Guptibacillus hwajinpoensis</name>
    <dbReference type="NCBI Taxonomy" id="208199"/>
    <lineage>
        <taxon>Bacteria</taxon>
        <taxon>Bacillati</taxon>
        <taxon>Bacillota</taxon>
        <taxon>Bacilli</taxon>
        <taxon>Bacillales</taxon>
        <taxon>Guptibacillaceae</taxon>
        <taxon>Guptibacillus</taxon>
    </lineage>
</organism>
<dbReference type="InterPro" id="IPR002509">
    <property type="entry name" value="NODB_dom"/>
</dbReference>
<dbReference type="GO" id="GO:0016810">
    <property type="term" value="F:hydrolase activity, acting on carbon-nitrogen (but not peptide) bonds"/>
    <property type="evidence" value="ECO:0007669"/>
    <property type="project" value="InterPro"/>
</dbReference>
<dbReference type="GO" id="GO:0005975">
    <property type="term" value="P:carbohydrate metabolic process"/>
    <property type="evidence" value="ECO:0007669"/>
    <property type="project" value="InterPro"/>
</dbReference>
<dbReference type="GO" id="GO:0016020">
    <property type="term" value="C:membrane"/>
    <property type="evidence" value="ECO:0007669"/>
    <property type="project" value="TreeGrafter"/>
</dbReference>
<dbReference type="Pfam" id="PF01522">
    <property type="entry name" value="Polysacc_deac_1"/>
    <property type="match status" value="1"/>
</dbReference>
<dbReference type="STRING" id="157733.AB986_05160"/>
<dbReference type="RefSeq" id="WP_048309780.1">
    <property type="nucleotide sequence ID" value="NZ_CP119526.1"/>
</dbReference>
<evidence type="ECO:0000313" key="3">
    <source>
        <dbReference type="Proteomes" id="UP000035996"/>
    </source>
</evidence>
<dbReference type="CDD" id="cd10950">
    <property type="entry name" value="CE4_BsYlxY_like"/>
    <property type="match status" value="1"/>
</dbReference>
<evidence type="ECO:0000259" key="1">
    <source>
        <dbReference type="PROSITE" id="PS51677"/>
    </source>
</evidence>
<dbReference type="PATRIC" id="fig|157733.3.peg.3270"/>
<dbReference type="Proteomes" id="UP000035996">
    <property type="component" value="Unassembled WGS sequence"/>
</dbReference>